<dbReference type="CDD" id="cd09076">
    <property type="entry name" value="L1-EN"/>
    <property type="match status" value="1"/>
</dbReference>
<keyword evidence="2 6" id="KW-0479">Metal-binding</keyword>
<evidence type="ECO:0000256" key="8">
    <source>
        <dbReference type="SAM" id="MobiDB-lite"/>
    </source>
</evidence>
<dbReference type="GO" id="GO:0046872">
    <property type="term" value="F:metal ion binding"/>
    <property type="evidence" value="ECO:0007669"/>
    <property type="project" value="UniProtKB-KW"/>
</dbReference>
<comment type="cofactor">
    <cofactor evidence="6">
        <name>Mg(2+)</name>
        <dbReference type="ChEBI" id="CHEBI:18420"/>
    </cofactor>
    <cofactor evidence="6">
        <name>Mn(2+)</name>
        <dbReference type="ChEBI" id="CHEBI:29035"/>
    </cofactor>
    <text evidence="6">Probably binds two magnesium or manganese ions per subunit.</text>
</comment>
<evidence type="ECO:0000256" key="4">
    <source>
        <dbReference type="ARBA" id="ARBA00022842"/>
    </source>
</evidence>
<evidence type="ECO:0000256" key="2">
    <source>
        <dbReference type="ARBA" id="ARBA00022723"/>
    </source>
</evidence>
<feature type="region of interest" description="Disordered" evidence="8">
    <location>
        <begin position="1"/>
        <end position="35"/>
    </location>
</feature>
<feature type="active site" description="Proton acceptor" evidence="5">
    <location>
        <position position="307"/>
    </location>
</feature>
<evidence type="ECO:0000256" key="5">
    <source>
        <dbReference type="PIRSR" id="PIRSR604808-1"/>
    </source>
</evidence>
<dbReference type="GO" id="GO:0003906">
    <property type="term" value="F:DNA-(apurinic or apyrimidinic site) endonuclease activity"/>
    <property type="evidence" value="ECO:0007669"/>
    <property type="project" value="TreeGrafter"/>
</dbReference>
<protein>
    <submittedName>
        <fullName evidence="10">DNase I-like protein</fullName>
    </submittedName>
</protein>
<dbReference type="Proteomes" id="UP000193067">
    <property type="component" value="Unassembled WGS sequence"/>
</dbReference>
<dbReference type="SUPFAM" id="SSF56219">
    <property type="entry name" value="DNase I-like"/>
    <property type="match status" value="1"/>
</dbReference>
<dbReference type="PANTHER" id="PTHR22748:SF4">
    <property type="entry name" value="DNA-(APURINIC OR APYRIMIDINIC SITE) ENDONUCLEASE 2"/>
    <property type="match status" value="1"/>
</dbReference>
<dbReference type="InterPro" id="IPR005135">
    <property type="entry name" value="Endo/exonuclease/phosphatase"/>
</dbReference>
<feature type="binding site" evidence="6">
    <location>
        <position position="306"/>
    </location>
    <ligand>
        <name>Mg(2+)</name>
        <dbReference type="ChEBI" id="CHEBI:18420"/>
        <label>1</label>
    </ligand>
</feature>
<dbReference type="GO" id="GO:0006284">
    <property type="term" value="P:base-excision repair"/>
    <property type="evidence" value="ECO:0007669"/>
    <property type="project" value="TreeGrafter"/>
</dbReference>
<feature type="binding site" evidence="6">
    <location>
        <position position="74"/>
    </location>
    <ligand>
        <name>Mg(2+)</name>
        <dbReference type="ChEBI" id="CHEBI:18420"/>
        <label>1</label>
    </ligand>
</feature>
<dbReference type="GO" id="GO:0008081">
    <property type="term" value="F:phosphoric diester hydrolase activity"/>
    <property type="evidence" value="ECO:0007669"/>
    <property type="project" value="TreeGrafter"/>
</dbReference>
<evidence type="ECO:0000256" key="7">
    <source>
        <dbReference type="PIRSR" id="PIRSR604808-3"/>
    </source>
</evidence>
<keyword evidence="6" id="KW-0464">Manganese</keyword>
<evidence type="ECO:0000256" key="3">
    <source>
        <dbReference type="ARBA" id="ARBA00022801"/>
    </source>
</evidence>
<feature type="binding site" evidence="6">
    <location>
        <position position="220"/>
    </location>
    <ligand>
        <name>Mg(2+)</name>
        <dbReference type="ChEBI" id="CHEBI:18420"/>
        <label>1</label>
    </ligand>
</feature>
<feature type="binding site" evidence="6">
    <location>
        <position position="109"/>
    </location>
    <ligand>
        <name>Mg(2+)</name>
        <dbReference type="ChEBI" id="CHEBI:18420"/>
        <label>1</label>
    </ligand>
</feature>
<sequence>MTATQPIQTNPADESQPVQAICASPPRGGHGPIADVPVEERRALYDGEQRPNDERQPIPSWKRKRARLRLGTLNVKGYGLPLTRGLSEKWLSMSRVLRDSKLDLLALQETHLTAERVERINSLLEPNYTLLHSESPNNPAGSGGIAFIVNMKRMNAPQTPITVLVPGRAAVVNYQWSPTRSITILTVYAPNNVNENEGFWNELNEQCSQRRLRIDVLLGDHNVVEDAIDRLPSRSDPAAAVSALTRLREAHRLVDSWREAHATKRTYTYLHSNGTSQSRLDRIYVTKSLQRAAADWSTTYVGLPTDHAMVSLSLANYDAPVVGNGRWRMPVNLLTDTPFLEAMRTMGMEYQNELDELPERTALRNPQTVHANFKSRLLAAARERTKERAATRNKRLNKLKTQLTGVNKEIESHPDNLQLAETSAMLRERIHEQEKHVLGQSRSASAARFWIQGEQIGKYWLR</sequence>
<dbReference type="GO" id="GO:0005634">
    <property type="term" value="C:nucleus"/>
    <property type="evidence" value="ECO:0007669"/>
    <property type="project" value="TreeGrafter"/>
</dbReference>
<evidence type="ECO:0000256" key="1">
    <source>
        <dbReference type="ARBA" id="ARBA00007092"/>
    </source>
</evidence>
<dbReference type="GO" id="GO:0008311">
    <property type="term" value="F:double-stranded DNA 3'-5' DNA exonuclease activity"/>
    <property type="evidence" value="ECO:0007669"/>
    <property type="project" value="TreeGrafter"/>
</dbReference>
<dbReference type="EMBL" id="KZ084096">
    <property type="protein sequence ID" value="OSD04676.1"/>
    <property type="molecule type" value="Genomic_DNA"/>
</dbReference>
<organism evidence="10 11">
    <name type="scientific">Trametes coccinea (strain BRFM310)</name>
    <name type="common">Pycnoporus coccineus</name>
    <dbReference type="NCBI Taxonomy" id="1353009"/>
    <lineage>
        <taxon>Eukaryota</taxon>
        <taxon>Fungi</taxon>
        <taxon>Dikarya</taxon>
        <taxon>Basidiomycota</taxon>
        <taxon>Agaricomycotina</taxon>
        <taxon>Agaricomycetes</taxon>
        <taxon>Polyporales</taxon>
        <taxon>Polyporaceae</taxon>
        <taxon>Trametes</taxon>
    </lineage>
</organism>
<dbReference type="OrthoDB" id="2754908at2759"/>
<dbReference type="PANTHER" id="PTHR22748">
    <property type="entry name" value="AP ENDONUCLEASE"/>
    <property type="match status" value="1"/>
</dbReference>
<feature type="active site" evidence="5">
    <location>
        <position position="188"/>
    </location>
</feature>
<proteinExistence type="inferred from homology"/>
<feature type="site" description="Important for catalytic activity" evidence="7">
    <location>
        <position position="281"/>
    </location>
</feature>
<keyword evidence="11" id="KW-1185">Reference proteome</keyword>
<gene>
    <name evidence="10" type="ORF">PYCCODRAFT_1363909</name>
</gene>
<feature type="site" description="Transition state stabilizer" evidence="7">
    <location>
        <position position="222"/>
    </location>
</feature>
<feature type="domain" description="Endonuclease/exonuclease/phosphatase" evidence="9">
    <location>
        <begin position="93"/>
        <end position="307"/>
    </location>
</feature>
<reference evidence="10 11" key="1">
    <citation type="journal article" date="2015" name="Biotechnol. Biofuels">
        <title>Enhanced degradation of softwood versus hardwood by the white-rot fungus Pycnoporus coccineus.</title>
        <authorList>
            <person name="Couturier M."/>
            <person name="Navarro D."/>
            <person name="Chevret D."/>
            <person name="Henrissat B."/>
            <person name="Piumi F."/>
            <person name="Ruiz-Duenas F.J."/>
            <person name="Martinez A.T."/>
            <person name="Grigoriev I.V."/>
            <person name="Riley R."/>
            <person name="Lipzen A."/>
            <person name="Berrin J.G."/>
            <person name="Master E.R."/>
            <person name="Rosso M.N."/>
        </authorList>
    </citation>
    <scope>NUCLEOTIDE SEQUENCE [LARGE SCALE GENOMIC DNA]</scope>
    <source>
        <strain evidence="10 11">BRFM310</strain>
    </source>
</reference>
<dbReference type="AlphaFoldDB" id="A0A1Y2IU59"/>
<dbReference type="Pfam" id="PF03372">
    <property type="entry name" value="Exo_endo_phos"/>
    <property type="match status" value="1"/>
</dbReference>
<name>A0A1Y2IU59_TRAC3</name>
<evidence type="ECO:0000313" key="11">
    <source>
        <dbReference type="Proteomes" id="UP000193067"/>
    </source>
</evidence>
<evidence type="ECO:0000313" key="10">
    <source>
        <dbReference type="EMBL" id="OSD04676.1"/>
    </source>
</evidence>
<feature type="active site" description="Proton donor/acceptor" evidence="5">
    <location>
        <position position="220"/>
    </location>
</feature>
<dbReference type="InterPro" id="IPR004808">
    <property type="entry name" value="AP_endonuc_1"/>
</dbReference>
<feature type="compositionally biased region" description="Polar residues" evidence="8">
    <location>
        <begin position="1"/>
        <end position="18"/>
    </location>
</feature>
<evidence type="ECO:0000256" key="6">
    <source>
        <dbReference type="PIRSR" id="PIRSR604808-2"/>
    </source>
</evidence>
<evidence type="ECO:0000259" key="9">
    <source>
        <dbReference type="Pfam" id="PF03372"/>
    </source>
</evidence>
<feature type="binding site" evidence="6">
    <location>
        <position position="222"/>
    </location>
    <ligand>
        <name>Mg(2+)</name>
        <dbReference type="ChEBI" id="CHEBI:18420"/>
        <label>1</label>
    </ligand>
</feature>
<dbReference type="InterPro" id="IPR036691">
    <property type="entry name" value="Endo/exonu/phosph_ase_sf"/>
</dbReference>
<keyword evidence="4 6" id="KW-0460">Magnesium</keyword>
<dbReference type="Gene3D" id="3.60.10.10">
    <property type="entry name" value="Endonuclease/exonuclease/phosphatase"/>
    <property type="match status" value="1"/>
</dbReference>
<keyword evidence="3" id="KW-0378">Hydrolase</keyword>
<feature type="site" description="Interaction with DNA substrate" evidence="7">
    <location>
        <position position="307"/>
    </location>
</feature>
<accession>A0A1Y2IU59</accession>
<feature type="binding site" evidence="6">
    <location>
        <position position="307"/>
    </location>
    <ligand>
        <name>Mg(2+)</name>
        <dbReference type="ChEBI" id="CHEBI:18420"/>
        <label>1</label>
    </ligand>
</feature>
<feature type="non-terminal residue" evidence="10">
    <location>
        <position position="462"/>
    </location>
</feature>
<comment type="similarity">
    <text evidence="1">Belongs to the DNA repair enzymes AP/ExoA family.</text>
</comment>